<name>Q0FYJ9_9HYPH</name>
<keyword evidence="4 6" id="KW-1133">Transmembrane helix</keyword>
<feature type="transmembrane region" description="Helical" evidence="6">
    <location>
        <begin position="52"/>
        <end position="73"/>
    </location>
</feature>
<dbReference type="eggNOG" id="COG0861">
    <property type="taxonomic scope" value="Bacteria"/>
</dbReference>
<dbReference type="Proteomes" id="UP000004310">
    <property type="component" value="Unassembled WGS sequence"/>
</dbReference>
<reference evidence="7 8" key="1">
    <citation type="journal article" date="2010" name="J. Bacteriol.">
        <title>Genome sequence of Fulvimarina pelagi HTCC2506T, a Mn(II)-oxidizing alphaproteobacterium possessing an aerobic anoxygenic photosynthetic gene cluster and Xanthorhodopsin.</title>
        <authorList>
            <person name="Kang I."/>
            <person name="Oh H.M."/>
            <person name="Lim S.I."/>
            <person name="Ferriera S."/>
            <person name="Giovannoni S.J."/>
            <person name="Cho J.C."/>
        </authorList>
    </citation>
    <scope>NUCLEOTIDE SEQUENCE [LARGE SCALE GENOMIC DNA]</scope>
    <source>
        <strain evidence="7 8">HTCC2506</strain>
    </source>
</reference>
<evidence type="ECO:0000313" key="8">
    <source>
        <dbReference type="Proteomes" id="UP000004310"/>
    </source>
</evidence>
<comment type="similarity">
    <text evidence="2">Belongs to the TerC family.</text>
</comment>
<keyword evidence="8" id="KW-1185">Reference proteome</keyword>
<dbReference type="GO" id="GO:0016020">
    <property type="term" value="C:membrane"/>
    <property type="evidence" value="ECO:0007669"/>
    <property type="project" value="UniProtKB-SubCell"/>
</dbReference>
<evidence type="ECO:0000256" key="4">
    <source>
        <dbReference type="ARBA" id="ARBA00022989"/>
    </source>
</evidence>
<protein>
    <submittedName>
        <fullName evidence="7">TerC family protein</fullName>
    </submittedName>
</protein>
<feature type="transmembrane region" description="Helical" evidence="6">
    <location>
        <begin position="335"/>
        <end position="355"/>
    </location>
</feature>
<evidence type="ECO:0000256" key="2">
    <source>
        <dbReference type="ARBA" id="ARBA00007511"/>
    </source>
</evidence>
<dbReference type="InterPro" id="IPR005496">
    <property type="entry name" value="Integral_membrane_TerC"/>
</dbReference>
<gene>
    <name evidence="7" type="ORF">FP2506_02105</name>
</gene>
<proteinExistence type="inferred from homology"/>
<dbReference type="PANTHER" id="PTHR30238:SF0">
    <property type="entry name" value="THYLAKOID MEMBRANE PROTEIN TERC, CHLOROPLASTIC"/>
    <property type="match status" value="1"/>
</dbReference>
<dbReference type="AlphaFoldDB" id="Q0FYJ9"/>
<dbReference type="InterPro" id="IPR022369">
    <property type="entry name" value="Integral_membrane_TerC_rswitch"/>
</dbReference>
<accession>Q0FYJ9</accession>
<dbReference type="Pfam" id="PF03741">
    <property type="entry name" value="TerC"/>
    <property type="match status" value="1"/>
</dbReference>
<feature type="transmembrane region" description="Helical" evidence="6">
    <location>
        <begin position="178"/>
        <end position="196"/>
    </location>
</feature>
<feature type="transmembrane region" description="Helical" evidence="6">
    <location>
        <begin position="125"/>
        <end position="143"/>
    </location>
</feature>
<evidence type="ECO:0000313" key="7">
    <source>
        <dbReference type="EMBL" id="EAU39996.1"/>
    </source>
</evidence>
<dbReference type="EMBL" id="AATP01000010">
    <property type="protein sequence ID" value="EAU39996.1"/>
    <property type="molecule type" value="Genomic_DNA"/>
</dbReference>
<dbReference type="PANTHER" id="PTHR30238">
    <property type="entry name" value="MEMBRANE BOUND PREDICTED REDOX MODULATOR"/>
    <property type="match status" value="1"/>
</dbReference>
<dbReference type="NCBIfam" id="TIGR03718">
    <property type="entry name" value="R_switched_Alx"/>
    <property type="match status" value="1"/>
</dbReference>
<feature type="transmembrane region" description="Helical" evidence="6">
    <location>
        <begin position="277"/>
        <end position="297"/>
    </location>
</feature>
<feature type="transmembrane region" description="Helical" evidence="6">
    <location>
        <begin position="150"/>
        <end position="172"/>
    </location>
</feature>
<evidence type="ECO:0000256" key="5">
    <source>
        <dbReference type="ARBA" id="ARBA00023136"/>
    </source>
</evidence>
<evidence type="ECO:0000256" key="3">
    <source>
        <dbReference type="ARBA" id="ARBA00022692"/>
    </source>
</evidence>
<feature type="transmembrane region" description="Helical" evidence="6">
    <location>
        <begin position="85"/>
        <end position="105"/>
    </location>
</feature>
<organism evidence="7 8">
    <name type="scientific">Fulvimarina pelagi HTCC2506</name>
    <dbReference type="NCBI Taxonomy" id="314231"/>
    <lineage>
        <taxon>Bacteria</taxon>
        <taxon>Pseudomonadati</taxon>
        <taxon>Pseudomonadota</taxon>
        <taxon>Alphaproteobacteria</taxon>
        <taxon>Hyphomicrobiales</taxon>
        <taxon>Aurantimonadaceae</taxon>
        <taxon>Fulvimarina</taxon>
    </lineage>
</organism>
<evidence type="ECO:0000256" key="6">
    <source>
        <dbReference type="SAM" id="Phobius"/>
    </source>
</evidence>
<evidence type="ECO:0000256" key="1">
    <source>
        <dbReference type="ARBA" id="ARBA00004141"/>
    </source>
</evidence>
<keyword evidence="3 6" id="KW-0812">Transmembrane</keyword>
<sequence length="375" mass="41437">MTACGEALTNVRAPLARAAGFLVMSNGSLHAAGEGSPMDFAFLVIDWLGKPVWMWLGFLTVVVALLVFDLGVLHRENREIEVRESLVLSSMYIALGLAFGGFVWWQLGSESGLNYLTGFVVEKTLALDNVFVIALIFSFFAVPRKYQHRVLFWGILGVIVLRAIMIGLGATLVSQFSWVLYVFAAFLIITGIKMLWIGEKEPDIGNNPIVGFLRRRFNVTDQHHGEAFFVRKANPVTGQLTWFMTPLFMALVMVEIADVIFAVDSVPAIFAITTDPFIVYTSNIFAILGLRALYFALAAMIHRFRYLKPALAIVLIFIGSKIFVADLLGLEKFPATLSLSITFAIIGSGVVWSLIKTRPTAPFAGKMKNVQIDGE</sequence>
<keyword evidence="5 6" id="KW-0472">Membrane</keyword>
<feature type="transmembrane region" description="Helical" evidence="6">
    <location>
        <begin position="247"/>
        <end position="271"/>
    </location>
</feature>
<feature type="transmembrane region" description="Helical" evidence="6">
    <location>
        <begin position="309"/>
        <end position="329"/>
    </location>
</feature>
<dbReference type="HOGENOM" id="CLU_045644_1_2_5"/>
<comment type="caution">
    <text evidence="7">The sequence shown here is derived from an EMBL/GenBank/DDBJ whole genome shotgun (WGS) entry which is preliminary data.</text>
</comment>
<comment type="subcellular location">
    <subcellularLocation>
        <location evidence="1">Membrane</location>
        <topology evidence="1">Multi-pass membrane protein</topology>
    </subcellularLocation>
</comment>